<feature type="transmembrane region" description="Helical" evidence="1">
    <location>
        <begin position="198"/>
        <end position="215"/>
    </location>
</feature>
<feature type="transmembrane region" description="Helical" evidence="1">
    <location>
        <begin position="381"/>
        <end position="400"/>
    </location>
</feature>
<feature type="transmembrane region" description="Helical" evidence="1">
    <location>
        <begin position="221"/>
        <end position="239"/>
    </location>
</feature>
<accession>A0A2L1GLA2</accession>
<dbReference type="EMBL" id="CP021255">
    <property type="protein sequence ID" value="AVD70455.1"/>
    <property type="molecule type" value="Genomic_DNA"/>
</dbReference>
<feature type="transmembrane region" description="Helical" evidence="1">
    <location>
        <begin position="103"/>
        <end position="123"/>
    </location>
</feature>
<keyword evidence="4" id="KW-1185">Reference proteome</keyword>
<evidence type="ECO:0000259" key="2">
    <source>
        <dbReference type="Pfam" id="PF09925"/>
    </source>
</evidence>
<reference evidence="3 4" key="1">
    <citation type="journal article" date="2018" name="MBio">
        <title>Insights into the evolution of host association through the isolation and characterization of a novel human periodontal pathobiont, Desulfobulbus oralis.</title>
        <authorList>
            <person name="Cross K.L."/>
            <person name="Chirania P."/>
            <person name="Xiong W."/>
            <person name="Beall C.J."/>
            <person name="Elkins J.G."/>
            <person name="Giannone R.J."/>
            <person name="Griffen A.L."/>
            <person name="Guss A.M."/>
            <person name="Hettich R.L."/>
            <person name="Joshi S.S."/>
            <person name="Mokrzan E.M."/>
            <person name="Martin R.K."/>
            <person name="Zhulin I.B."/>
            <person name="Leys E.J."/>
            <person name="Podar M."/>
        </authorList>
    </citation>
    <scope>NUCLEOTIDE SEQUENCE [LARGE SCALE GENOMIC DNA]</scope>
    <source>
        <strain evidence="3 4">ORNL</strain>
    </source>
</reference>
<feature type="transmembrane region" description="Helical" evidence="1">
    <location>
        <begin position="40"/>
        <end position="65"/>
    </location>
</feature>
<keyword evidence="1" id="KW-1133">Transmembrane helix</keyword>
<gene>
    <name evidence="3" type="ORF">CAY53_02340</name>
</gene>
<dbReference type="InterPro" id="IPR018677">
    <property type="entry name" value="DUF2157"/>
</dbReference>
<dbReference type="OrthoDB" id="327621at2"/>
<dbReference type="KEGG" id="deo:CAY53_02340"/>
<feature type="domain" description="DUF2157" evidence="2">
    <location>
        <begin position="12"/>
        <end position="149"/>
    </location>
</feature>
<protein>
    <recommendedName>
        <fullName evidence="2">DUF2157 domain-containing protein</fullName>
    </recommendedName>
</protein>
<keyword evidence="1" id="KW-0812">Transmembrane</keyword>
<dbReference type="AlphaFoldDB" id="A0A2L1GLA2"/>
<feature type="transmembrane region" description="Helical" evidence="1">
    <location>
        <begin position="351"/>
        <end position="369"/>
    </location>
</feature>
<dbReference type="Proteomes" id="UP000239867">
    <property type="component" value="Chromosome"/>
</dbReference>
<evidence type="ECO:0000313" key="3">
    <source>
        <dbReference type="EMBL" id="AVD70455.1"/>
    </source>
</evidence>
<feature type="transmembrane region" description="Helical" evidence="1">
    <location>
        <begin position="251"/>
        <end position="269"/>
    </location>
</feature>
<evidence type="ECO:0000256" key="1">
    <source>
        <dbReference type="SAM" id="Phobius"/>
    </source>
</evidence>
<feature type="transmembrane region" description="Helical" evidence="1">
    <location>
        <begin position="71"/>
        <end position="91"/>
    </location>
</feature>
<feature type="transmembrane region" description="Helical" evidence="1">
    <location>
        <begin position="406"/>
        <end position="425"/>
    </location>
</feature>
<dbReference type="RefSeq" id="WP_104935761.1">
    <property type="nucleotide sequence ID" value="NZ_CP021255.1"/>
</dbReference>
<sequence>MNSKKLCAKLEGWVASGLIAREQATAIAAYEEGRKKGPGWGLLIFAGFGAVALGLGVILLFAYNWQDMHKFAKLGVIFGALLLAHGGGLWLRQRRCPDGVVEAAHLLGSMLFGAGIFLIAQIYHISAHYPDAFLIWAGGALLLTWALPSIPQGLLAAVLLGIWACTEAIDYNTGPAIAPLLVLLGLGLPAWRLRSPVLLGASTLAFALVVTAVLTTNQKSFFLSLLGVSALYLALSRLTARHAALPQAPTVFRRSGLLLYLPLLFVLSFPDAVNAFSRTSCFNGDLSRWLIAMPLLSAAFILNAWAIIQSMREQEACGAGERLSLLAPAAMLAVFLACCRPKHYLPDYTEGSIAIISIAANLFFLHHALSELWRGCSETRAGLVAFGSLLLAALAFARFTDLFESLLARGMVFLLMAAFLFYVAFEYQRKGQKPPRAERMP</sequence>
<dbReference type="Pfam" id="PF09925">
    <property type="entry name" value="DUF2157"/>
    <property type="match status" value="1"/>
</dbReference>
<name>A0A2L1GLA2_9BACT</name>
<feature type="transmembrane region" description="Helical" evidence="1">
    <location>
        <begin position="289"/>
        <end position="311"/>
    </location>
</feature>
<evidence type="ECO:0000313" key="4">
    <source>
        <dbReference type="Proteomes" id="UP000239867"/>
    </source>
</evidence>
<organism evidence="3 4">
    <name type="scientific">Desulfobulbus oralis</name>
    <dbReference type="NCBI Taxonomy" id="1986146"/>
    <lineage>
        <taxon>Bacteria</taxon>
        <taxon>Pseudomonadati</taxon>
        <taxon>Thermodesulfobacteriota</taxon>
        <taxon>Desulfobulbia</taxon>
        <taxon>Desulfobulbales</taxon>
        <taxon>Desulfobulbaceae</taxon>
        <taxon>Desulfobulbus</taxon>
    </lineage>
</organism>
<proteinExistence type="predicted"/>
<keyword evidence="1" id="KW-0472">Membrane</keyword>
<feature type="transmembrane region" description="Helical" evidence="1">
    <location>
        <begin position="175"/>
        <end position="191"/>
    </location>
</feature>